<feature type="domain" description="Phosphoribosyltransferase" evidence="1">
    <location>
        <begin position="9"/>
        <end position="160"/>
    </location>
</feature>
<dbReference type="InterPro" id="IPR029057">
    <property type="entry name" value="PRTase-like"/>
</dbReference>
<dbReference type="STRING" id="1798480.A2851_00265"/>
<protein>
    <recommendedName>
        <fullName evidence="1">Phosphoribosyltransferase domain-containing protein</fullName>
    </recommendedName>
</protein>
<name>A0A1F6CTX9_9BACT</name>
<dbReference type="EMBL" id="MFKT01000025">
    <property type="protein sequence ID" value="OGG52595.1"/>
    <property type="molecule type" value="Genomic_DNA"/>
</dbReference>
<organism evidence="2 3">
    <name type="scientific">Candidatus Kaiserbacteria bacterium RIFCSPHIGHO2_01_FULL_53_29</name>
    <dbReference type="NCBI Taxonomy" id="1798480"/>
    <lineage>
        <taxon>Bacteria</taxon>
        <taxon>Candidatus Kaiseribacteriota</taxon>
    </lineage>
</organism>
<dbReference type="Pfam" id="PF00156">
    <property type="entry name" value="Pribosyltran"/>
    <property type="match status" value="1"/>
</dbReference>
<comment type="caution">
    <text evidence="2">The sequence shown here is derived from an EMBL/GenBank/DDBJ whole genome shotgun (WGS) entry which is preliminary data.</text>
</comment>
<accession>A0A1F6CTX9</accession>
<dbReference type="CDD" id="cd06223">
    <property type="entry name" value="PRTases_typeI"/>
    <property type="match status" value="1"/>
</dbReference>
<dbReference type="AlphaFoldDB" id="A0A1F6CTX9"/>
<sequence>MFNDRHDAGKKLADKLGRYRGKDAVVLALPRGGVVTGYEIARALKLPLDIIVVRKVGHPASPEYAICAVDEKGTLVCNEDEAASIDQTWLKEEIKRQGQEARRRVRAYRGERKETQIAGKTAIIVDDGIATGLTMRLAVRSVRTQKPRKIIAAVPIAPPGAASALTAEGTDEVVVLEPPEEFLGAVGAHYIEFEQVEDNEVIRLLRSS</sequence>
<dbReference type="Proteomes" id="UP000176863">
    <property type="component" value="Unassembled WGS sequence"/>
</dbReference>
<dbReference type="SUPFAM" id="SSF53271">
    <property type="entry name" value="PRTase-like"/>
    <property type="match status" value="1"/>
</dbReference>
<dbReference type="Gene3D" id="3.40.50.2020">
    <property type="match status" value="1"/>
</dbReference>
<proteinExistence type="predicted"/>
<reference evidence="2 3" key="1">
    <citation type="journal article" date="2016" name="Nat. Commun.">
        <title>Thousands of microbial genomes shed light on interconnected biogeochemical processes in an aquifer system.</title>
        <authorList>
            <person name="Anantharaman K."/>
            <person name="Brown C.T."/>
            <person name="Hug L.A."/>
            <person name="Sharon I."/>
            <person name="Castelle C.J."/>
            <person name="Probst A.J."/>
            <person name="Thomas B.C."/>
            <person name="Singh A."/>
            <person name="Wilkins M.J."/>
            <person name="Karaoz U."/>
            <person name="Brodie E.L."/>
            <person name="Williams K.H."/>
            <person name="Hubbard S.S."/>
            <person name="Banfield J.F."/>
        </authorList>
    </citation>
    <scope>NUCLEOTIDE SEQUENCE [LARGE SCALE GENOMIC DNA]</scope>
</reference>
<dbReference type="Gene3D" id="3.30.1310.20">
    <property type="entry name" value="PRTase-like"/>
    <property type="match status" value="1"/>
</dbReference>
<gene>
    <name evidence="2" type="ORF">A2851_00265</name>
</gene>
<evidence type="ECO:0000313" key="3">
    <source>
        <dbReference type="Proteomes" id="UP000176863"/>
    </source>
</evidence>
<evidence type="ECO:0000313" key="2">
    <source>
        <dbReference type="EMBL" id="OGG52595.1"/>
    </source>
</evidence>
<dbReference type="InterPro" id="IPR000836">
    <property type="entry name" value="PRTase_dom"/>
</dbReference>
<evidence type="ECO:0000259" key="1">
    <source>
        <dbReference type="Pfam" id="PF00156"/>
    </source>
</evidence>